<keyword evidence="12" id="KW-1185">Reference proteome</keyword>
<feature type="transmembrane region" description="Helical" evidence="9">
    <location>
        <begin position="224"/>
        <end position="243"/>
    </location>
</feature>
<dbReference type="SUPFAM" id="SSF103473">
    <property type="entry name" value="MFS general substrate transporter"/>
    <property type="match status" value="1"/>
</dbReference>
<evidence type="ECO:0000256" key="4">
    <source>
        <dbReference type="ARBA" id="ARBA00022692"/>
    </source>
</evidence>
<feature type="transmembrane region" description="Helical" evidence="9">
    <location>
        <begin position="482"/>
        <end position="499"/>
    </location>
</feature>
<evidence type="ECO:0000256" key="9">
    <source>
        <dbReference type="SAM" id="Phobius"/>
    </source>
</evidence>
<dbReference type="AlphaFoldDB" id="A0A7U3Q0U8"/>
<dbReference type="PANTHER" id="PTHR48022">
    <property type="entry name" value="PLASTIDIC GLUCOSE TRANSPORTER 4"/>
    <property type="match status" value="1"/>
</dbReference>
<feature type="transmembrane region" description="Helical" evidence="9">
    <location>
        <begin position="187"/>
        <end position="212"/>
    </location>
</feature>
<evidence type="ECO:0000256" key="5">
    <source>
        <dbReference type="ARBA" id="ARBA00022989"/>
    </source>
</evidence>
<protein>
    <recommendedName>
        <fullName evidence="10">Major facilitator superfamily (MFS) profile domain-containing protein</fullName>
    </recommendedName>
</protein>
<dbReference type="OrthoDB" id="4540492at2759"/>
<feature type="transmembrane region" description="Helical" evidence="9">
    <location>
        <begin position="441"/>
        <end position="461"/>
    </location>
</feature>
<feature type="transmembrane region" description="Helical" evidence="9">
    <location>
        <begin position="77"/>
        <end position="94"/>
    </location>
</feature>
<evidence type="ECO:0000256" key="7">
    <source>
        <dbReference type="RuleBase" id="RU003346"/>
    </source>
</evidence>
<evidence type="ECO:0000259" key="10">
    <source>
        <dbReference type="PROSITE" id="PS50850"/>
    </source>
</evidence>
<dbReference type="InterPro" id="IPR020846">
    <property type="entry name" value="MFS_dom"/>
</dbReference>
<feature type="transmembrane region" description="Helical" evidence="9">
    <location>
        <begin position="407"/>
        <end position="429"/>
    </location>
</feature>
<feature type="transmembrane region" description="Helical" evidence="9">
    <location>
        <begin position="161"/>
        <end position="181"/>
    </location>
</feature>
<dbReference type="GO" id="GO:0005351">
    <property type="term" value="F:carbohydrate:proton symporter activity"/>
    <property type="evidence" value="ECO:0007669"/>
    <property type="project" value="TreeGrafter"/>
</dbReference>
<dbReference type="NCBIfam" id="TIGR00879">
    <property type="entry name" value="SP"/>
    <property type="match status" value="1"/>
</dbReference>
<accession>A0A7U3Q0U8</accession>
<evidence type="ECO:0000313" key="11">
    <source>
        <dbReference type="EMBL" id="QPH12762.1"/>
    </source>
</evidence>
<proteinExistence type="inferred from homology"/>
<keyword evidence="5 9" id="KW-1133">Transmembrane helix</keyword>
<evidence type="ECO:0000313" key="12">
    <source>
        <dbReference type="Proteomes" id="UP000594364"/>
    </source>
</evidence>
<name>A0A7U3Q0U8_EPIFF</name>
<feature type="transmembrane region" description="Helical" evidence="9">
    <location>
        <begin position="377"/>
        <end position="400"/>
    </location>
</feature>
<dbReference type="GO" id="GO:0016020">
    <property type="term" value="C:membrane"/>
    <property type="evidence" value="ECO:0007669"/>
    <property type="project" value="UniProtKB-SubCell"/>
</dbReference>
<keyword evidence="3 7" id="KW-0813">Transport</keyword>
<keyword evidence="4 9" id="KW-0812">Transmembrane</keyword>
<dbReference type="Gene3D" id="1.20.1250.20">
    <property type="entry name" value="MFS general substrate transporter like domains"/>
    <property type="match status" value="1"/>
</dbReference>
<feature type="transmembrane region" description="Helical" evidence="9">
    <location>
        <begin position="263"/>
        <end position="285"/>
    </location>
</feature>
<gene>
    <name evidence="11" type="ORF">C2857_005051</name>
</gene>
<evidence type="ECO:0000256" key="2">
    <source>
        <dbReference type="ARBA" id="ARBA00010992"/>
    </source>
</evidence>
<feature type="transmembrane region" description="Helical" evidence="9">
    <location>
        <begin position="505"/>
        <end position="529"/>
    </location>
</feature>
<dbReference type="Pfam" id="PF00083">
    <property type="entry name" value="Sugar_tr"/>
    <property type="match status" value="1"/>
</dbReference>
<dbReference type="FunFam" id="1.20.1250.20:FF:000078">
    <property type="entry name" value="MFS maltose transporter, putative"/>
    <property type="match status" value="1"/>
</dbReference>
<reference evidence="11 12" key="1">
    <citation type="journal article" date="2018" name="PLoS Genet.">
        <title>Repeat elements organise 3D genome structure and mediate transcription in the filamentous fungus Epichloe festucae.</title>
        <authorList>
            <person name="Winter D.J."/>
            <person name="Ganley A.R.D."/>
            <person name="Young C.A."/>
            <person name="Liachko I."/>
            <person name="Schardl C.L."/>
            <person name="Dupont P.Y."/>
            <person name="Berry D."/>
            <person name="Ram A."/>
            <person name="Scott B."/>
            <person name="Cox M.P."/>
        </authorList>
    </citation>
    <scope>NUCLEOTIDE SEQUENCE [LARGE SCALE GENOMIC DNA]</scope>
    <source>
        <strain evidence="11 12">Fl1</strain>
    </source>
</reference>
<evidence type="ECO:0000256" key="3">
    <source>
        <dbReference type="ARBA" id="ARBA00022448"/>
    </source>
</evidence>
<feature type="region of interest" description="Disordered" evidence="8">
    <location>
        <begin position="1"/>
        <end position="36"/>
    </location>
</feature>
<feature type="transmembrane region" description="Helical" evidence="9">
    <location>
        <begin position="130"/>
        <end position="149"/>
    </location>
</feature>
<keyword evidence="6 9" id="KW-0472">Membrane</keyword>
<dbReference type="InterPro" id="IPR005828">
    <property type="entry name" value="MFS_sugar_transport-like"/>
</dbReference>
<feature type="transmembrane region" description="Helical" evidence="9">
    <location>
        <begin position="345"/>
        <end position="365"/>
    </location>
</feature>
<dbReference type="Proteomes" id="UP000594364">
    <property type="component" value="Chromosome 5"/>
</dbReference>
<dbReference type="InterPro" id="IPR036259">
    <property type="entry name" value="MFS_trans_sf"/>
</dbReference>
<dbReference type="PANTHER" id="PTHR48022:SF5">
    <property type="entry name" value="ALPHA-GLUCOSIDES PERMEASE MPH2-RELATED"/>
    <property type="match status" value="1"/>
</dbReference>
<dbReference type="InterPro" id="IPR003663">
    <property type="entry name" value="Sugar/inositol_transpt"/>
</dbReference>
<evidence type="ECO:0000256" key="6">
    <source>
        <dbReference type="ARBA" id="ARBA00023136"/>
    </source>
</evidence>
<feature type="domain" description="Major facilitator superfamily (MFS) profile" evidence="10">
    <location>
        <begin position="84"/>
        <end position="535"/>
    </location>
</feature>
<comment type="subcellular location">
    <subcellularLocation>
        <location evidence="1">Membrane</location>
        <topology evidence="1">Multi-pass membrane protein</topology>
    </subcellularLocation>
</comment>
<comment type="similarity">
    <text evidence="2 7">Belongs to the major facilitator superfamily. Sugar transporter (TC 2.A.1.1) family.</text>
</comment>
<dbReference type="InterPro" id="IPR050360">
    <property type="entry name" value="MFS_Sugar_Transporters"/>
</dbReference>
<organism evidence="11 12">
    <name type="scientific">Epichloe festucae (strain Fl1)</name>
    <dbReference type="NCBI Taxonomy" id="877507"/>
    <lineage>
        <taxon>Eukaryota</taxon>
        <taxon>Fungi</taxon>
        <taxon>Dikarya</taxon>
        <taxon>Ascomycota</taxon>
        <taxon>Pezizomycotina</taxon>
        <taxon>Sordariomycetes</taxon>
        <taxon>Hypocreomycetidae</taxon>
        <taxon>Hypocreales</taxon>
        <taxon>Clavicipitaceae</taxon>
        <taxon>Epichloe</taxon>
    </lineage>
</organism>
<sequence>MAPGFLGKMRKSSAAGSASGTDEKSRRRHSDKKTADALTTVIQVPSVTTGDMFGSDEVARAANQHEQSMSMRYTVKYYHVAMIWAALMAAPIIMEGYETALVPNFFSYEAFKKKFGQMAPGQTEYTIPTAWQSGITIAAAGGQLIGLWLAPRVVNRMGYRICSTAGFVCAGLCLMPGFWSMNTGKPLAVFLAGELLLGIPWGLFQGITLPYVSDITPLQLRAPATTMINVFWLVGQLVSAGVLRGTREIKNEEWSIKVPMLVQYGWLLPLLFAAFMAPESPLYLTRNNQDEQAKRVLRRLNRDPLFDADGALSVMRAVNAHEKEQSEQMGLLGCFKGINLRRTEIAVMVYVTQQWVGTPLIFYSVKLLQKGGLSEEHALCVTIGMYALCILSTLSSMLVMRRVGRRTLWLGGLLFEITCLATIGSLSFFCQDGPKAISWTIAAFLILFAVVYNFTIGPVCYTIVAETPATRTKAATNSIARGTYIVLAIANLFLVPNLLENKPVGWGLGARAALVWAGTAAVCLVWAWFRLPEMKDRTPAEIDLLFENKIAARHWRKAVVWRDYELT</sequence>
<evidence type="ECO:0000256" key="8">
    <source>
        <dbReference type="SAM" id="MobiDB-lite"/>
    </source>
</evidence>
<dbReference type="PROSITE" id="PS50850">
    <property type="entry name" value="MFS"/>
    <property type="match status" value="1"/>
</dbReference>
<evidence type="ECO:0000256" key="1">
    <source>
        <dbReference type="ARBA" id="ARBA00004141"/>
    </source>
</evidence>
<dbReference type="EMBL" id="CP031389">
    <property type="protein sequence ID" value="QPH12762.1"/>
    <property type="molecule type" value="Genomic_DNA"/>
</dbReference>